<evidence type="ECO:0000313" key="1">
    <source>
        <dbReference type="EMBL" id="CAL1292123.1"/>
    </source>
</evidence>
<comment type="caution">
    <text evidence="1">The sequence shown here is derived from an EMBL/GenBank/DDBJ whole genome shotgun (WGS) entry which is preliminary data.</text>
</comment>
<keyword evidence="2" id="KW-1185">Reference proteome</keyword>
<evidence type="ECO:0000313" key="2">
    <source>
        <dbReference type="Proteomes" id="UP001497382"/>
    </source>
</evidence>
<name>A0AAV2B7B2_9ARAC</name>
<accession>A0AAV2B7B2</accession>
<gene>
    <name evidence="1" type="ORF">LARSCL_LOCUS17488</name>
</gene>
<proteinExistence type="predicted"/>
<dbReference type="EMBL" id="CAXIEN010000300">
    <property type="protein sequence ID" value="CAL1292123.1"/>
    <property type="molecule type" value="Genomic_DNA"/>
</dbReference>
<dbReference type="Proteomes" id="UP001497382">
    <property type="component" value="Unassembled WGS sequence"/>
</dbReference>
<protein>
    <submittedName>
        <fullName evidence="1">Uncharacterized protein</fullName>
    </submittedName>
</protein>
<organism evidence="1 2">
    <name type="scientific">Larinioides sclopetarius</name>
    <dbReference type="NCBI Taxonomy" id="280406"/>
    <lineage>
        <taxon>Eukaryota</taxon>
        <taxon>Metazoa</taxon>
        <taxon>Ecdysozoa</taxon>
        <taxon>Arthropoda</taxon>
        <taxon>Chelicerata</taxon>
        <taxon>Arachnida</taxon>
        <taxon>Araneae</taxon>
        <taxon>Araneomorphae</taxon>
        <taxon>Entelegynae</taxon>
        <taxon>Araneoidea</taxon>
        <taxon>Araneidae</taxon>
        <taxon>Larinioides</taxon>
    </lineage>
</organism>
<sequence>MYEYHVTYGAYKKIIKSVSNIAEDIHDPIKKAFGLDHNCSLHLQYWHTKHSDWVDCEKSDEINEDSKLNVWQK</sequence>
<dbReference type="AlphaFoldDB" id="A0AAV2B7B2"/>
<reference evidence="1 2" key="1">
    <citation type="submission" date="2024-04" db="EMBL/GenBank/DDBJ databases">
        <authorList>
            <person name="Rising A."/>
            <person name="Reimegard J."/>
            <person name="Sonavane S."/>
            <person name="Akerstrom W."/>
            <person name="Nylinder S."/>
            <person name="Hedman E."/>
            <person name="Kallberg Y."/>
        </authorList>
    </citation>
    <scope>NUCLEOTIDE SEQUENCE [LARGE SCALE GENOMIC DNA]</scope>
</reference>